<sequence length="161" mass="18047">GMTKIAGLGGIAQGAAAVIAIERGQVITPRMELMFEGMGRRSFSYSFTFIPKSENEAKVVEKIVMHFKKHMMPNFANSFTSGADGVREMTIPDHFNIRYMYRDRVNTHLNLIQTCALKSMDVDYGAERFTAYAGGRPQTTKISLNFGEFNIMSRDHIEAGH</sequence>
<feature type="non-terminal residue" evidence="1">
    <location>
        <position position="1"/>
    </location>
</feature>
<proteinExistence type="predicted"/>
<organism evidence="1">
    <name type="scientific">marine metagenome</name>
    <dbReference type="NCBI Taxonomy" id="408172"/>
    <lineage>
        <taxon>unclassified sequences</taxon>
        <taxon>metagenomes</taxon>
        <taxon>ecological metagenomes</taxon>
    </lineage>
</organism>
<evidence type="ECO:0000313" key="1">
    <source>
        <dbReference type="EMBL" id="SVD51691.1"/>
    </source>
</evidence>
<dbReference type="AlphaFoldDB" id="A0A382W0M5"/>
<reference evidence="1" key="1">
    <citation type="submission" date="2018-05" db="EMBL/GenBank/DDBJ databases">
        <authorList>
            <person name="Lanie J.A."/>
            <person name="Ng W.-L."/>
            <person name="Kazmierczak K.M."/>
            <person name="Andrzejewski T.M."/>
            <person name="Davidsen T.M."/>
            <person name="Wayne K.J."/>
            <person name="Tettelin H."/>
            <person name="Glass J.I."/>
            <person name="Rusch D."/>
            <person name="Podicherti R."/>
            <person name="Tsui H.-C.T."/>
            <person name="Winkler M.E."/>
        </authorList>
    </citation>
    <scope>NUCLEOTIDE SEQUENCE</scope>
</reference>
<gene>
    <name evidence="1" type="ORF">METZ01_LOCUS404545</name>
</gene>
<name>A0A382W0M5_9ZZZZ</name>
<protein>
    <submittedName>
        <fullName evidence="1">Uncharacterized protein</fullName>
    </submittedName>
</protein>
<accession>A0A382W0M5</accession>
<dbReference type="EMBL" id="UINC01155689">
    <property type="protein sequence ID" value="SVD51691.1"/>
    <property type="molecule type" value="Genomic_DNA"/>
</dbReference>